<feature type="transmembrane region" description="Helical" evidence="1">
    <location>
        <begin position="12"/>
        <end position="32"/>
    </location>
</feature>
<dbReference type="EMBL" id="JBHSZH010000005">
    <property type="protein sequence ID" value="MFC7080828.1"/>
    <property type="molecule type" value="Genomic_DNA"/>
</dbReference>
<dbReference type="RefSeq" id="WP_276281297.1">
    <property type="nucleotide sequence ID" value="NZ_CP119809.1"/>
</dbReference>
<feature type="transmembrane region" description="Helical" evidence="1">
    <location>
        <begin position="169"/>
        <end position="193"/>
    </location>
</feature>
<feature type="transmembrane region" description="Helical" evidence="1">
    <location>
        <begin position="100"/>
        <end position="118"/>
    </location>
</feature>
<organism evidence="2 3">
    <name type="scientific">Halorussus caseinilyticus</name>
    <dbReference type="NCBI Taxonomy" id="3034025"/>
    <lineage>
        <taxon>Archaea</taxon>
        <taxon>Methanobacteriati</taxon>
        <taxon>Methanobacteriota</taxon>
        <taxon>Stenosarchaea group</taxon>
        <taxon>Halobacteria</taxon>
        <taxon>Halobacteriales</taxon>
        <taxon>Haladaptataceae</taxon>
        <taxon>Halorussus</taxon>
    </lineage>
</organism>
<keyword evidence="1" id="KW-0812">Transmembrane</keyword>
<keyword evidence="3" id="KW-1185">Reference proteome</keyword>
<feature type="transmembrane region" description="Helical" evidence="1">
    <location>
        <begin position="44"/>
        <end position="65"/>
    </location>
</feature>
<keyword evidence="1" id="KW-0472">Membrane</keyword>
<comment type="caution">
    <text evidence="2">The sequence shown here is derived from an EMBL/GenBank/DDBJ whole genome shotgun (WGS) entry which is preliminary data.</text>
</comment>
<name>A0ABD5WP38_9EURY</name>
<evidence type="ECO:0000313" key="3">
    <source>
        <dbReference type="Proteomes" id="UP001596407"/>
    </source>
</evidence>
<keyword evidence="1" id="KW-1133">Transmembrane helix</keyword>
<dbReference type="AlphaFoldDB" id="A0ABD5WP38"/>
<evidence type="ECO:0000313" key="2">
    <source>
        <dbReference type="EMBL" id="MFC7080828.1"/>
    </source>
</evidence>
<feature type="transmembrane region" description="Helical" evidence="1">
    <location>
        <begin position="77"/>
        <end position="94"/>
    </location>
</feature>
<dbReference type="Proteomes" id="UP001596407">
    <property type="component" value="Unassembled WGS sequence"/>
</dbReference>
<protein>
    <submittedName>
        <fullName evidence="2">Uncharacterized protein</fullName>
    </submittedName>
</protein>
<evidence type="ECO:0000256" key="1">
    <source>
        <dbReference type="SAM" id="Phobius"/>
    </source>
</evidence>
<gene>
    <name evidence="2" type="ORF">ACFQJ6_12630</name>
</gene>
<dbReference type="GeneID" id="79302489"/>
<accession>A0ABD5WP38</accession>
<proteinExistence type="predicted"/>
<sequence length="223" mass="22832">MIRETIRTTVRGVGVVCLTAVEVTALSVWFGLMADADPLSVPALVGVGGLSAGMLVEALLVHVTVNGWSRPIPAQAVAGLTLAETALWVCWFAVVRWAEGVLGVVAAGLALSIALVPRHTAVDNAVRDRNALASLVQRATVGLAVLQAAGATAWLLVVSGAVALPEWLLAVPVAGFSASAVVGAGLLAGAVFARHLLAVRHALRGVPESPKAGWRSSHGTVRK</sequence>
<reference evidence="2 3" key="1">
    <citation type="journal article" date="2019" name="Int. J. Syst. Evol. Microbiol.">
        <title>The Global Catalogue of Microorganisms (GCM) 10K type strain sequencing project: providing services to taxonomists for standard genome sequencing and annotation.</title>
        <authorList>
            <consortium name="The Broad Institute Genomics Platform"/>
            <consortium name="The Broad Institute Genome Sequencing Center for Infectious Disease"/>
            <person name="Wu L."/>
            <person name="Ma J."/>
        </authorList>
    </citation>
    <scope>NUCLEOTIDE SEQUENCE [LARGE SCALE GENOMIC DNA]</scope>
    <source>
        <strain evidence="2 3">DT72</strain>
    </source>
</reference>
<feature type="transmembrane region" description="Helical" evidence="1">
    <location>
        <begin position="139"/>
        <end position="163"/>
    </location>
</feature>